<evidence type="ECO:0000313" key="2">
    <source>
        <dbReference type="Proteomes" id="UP000827976"/>
    </source>
</evidence>
<gene>
    <name evidence="1" type="ORF">IHE45_18G050900</name>
</gene>
<name>A0ACB7U6S8_DIOAL</name>
<keyword evidence="2" id="KW-1185">Reference proteome</keyword>
<protein>
    <submittedName>
        <fullName evidence="1">Uncharacterized protein</fullName>
    </submittedName>
</protein>
<comment type="caution">
    <text evidence="1">The sequence shown here is derived from an EMBL/GenBank/DDBJ whole genome shotgun (WGS) entry which is preliminary data.</text>
</comment>
<organism evidence="1 2">
    <name type="scientific">Dioscorea alata</name>
    <name type="common">Purple yam</name>
    <dbReference type="NCBI Taxonomy" id="55571"/>
    <lineage>
        <taxon>Eukaryota</taxon>
        <taxon>Viridiplantae</taxon>
        <taxon>Streptophyta</taxon>
        <taxon>Embryophyta</taxon>
        <taxon>Tracheophyta</taxon>
        <taxon>Spermatophyta</taxon>
        <taxon>Magnoliopsida</taxon>
        <taxon>Liliopsida</taxon>
        <taxon>Dioscoreales</taxon>
        <taxon>Dioscoreaceae</taxon>
        <taxon>Dioscorea</taxon>
    </lineage>
</organism>
<dbReference type="Proteomes" id="UP000827976">
    <property type="component" value="Chromosome 18"/>
</dbReference>
<proteinExistence type="predicted"/>
<evidence type="ECO:0000313" key="1">
    <source>
        <dbReference type="EMBL" id="KAH7656009.1"/>
    </source>
</evidence>
<dbReference type="EMBL" id="CM037028">
    <property type="protein sequence ID" value="KAH7656009.1"/>
    <property type="molecule type" value="Genomic_DNA"/>
</dbReference>
<accession>A0ACB7U6S8</accession>
<sequence length="171" mass="19085">MFPERDYLLSGQKSSTSSQLLYDGLPSFLSSASLSMLRPIQLSKYKWKKRCFVCSTLVTLVYISEYSYGRSVTYTLWACLVPCGECPLRHGLVSYYRNLEWIQTANSVKAWFSPSSLEMAHSFGDPLLSRSSVCSLFRPVSDISAHCSHLWGSSHLGSTRTLVPLAALPAL</sequence>
<reference evidence="2" key="1">
    <citation type="journal article" date="2022" name="Nat. Commun.">
        <title>Chromosome evolution and the genetic basis of agronomically important traits in greater yam.</title>
        <authorList>
            <person name="Bredeson J.V."/>
            <person name="Lyons J.B."/>
            <person name="Oniyinde I.O."/>
            <person name="Okereke N.R."/>
            <person name="Kolade O."/>
            <person name="Nnabue I."/>
            <person name="Nwadili C.O."/>
            <person name="Hribova E."/>
            <person name="Parker M."/>
            <person name="Nwogha J."/>
            <person name="Shu S."/>
            <person name="Carlson J."/>
            <person name="Kariba R."/>
            <person name="Muthemba S."/>
            <person name="Knop K."/>
            <person name="Barton G.J."/>
            <person name="Sherwood A.V."/>
            <person name="Lopez-Montes A."/>
            <person name="Asiedu R."/>
            <person name="Jamnadass R."/>
            <person name="Muchugi A."/>
            <person name="Goodstein D."/>
            <person name="Egesi C.N."/>
            <person name="Featherston J."/>
            <person name="Asfaw A."/>
            <person name="Simpson G.G."/>
            <person name="Dolezel J."/>
            <person name="Hendre P.S."/>
            <person name="Van Deynze A."/>
            <person name="Kumar P.L."/>
            <person name="Obidiegwu J.E."/>
            <person name="Bhattacharjee R."/>
            <person name="Rokhsar D.S."/>
        </authorList>
    </citation>
    <scope>NUCLEOTIDE SEQUENCE [LARGE SCALE GENOMIC DNA]</scope>
    <source>
        <strain evidence="2">cv. TDa95/00328</strain>
    </source>
</reference>